<keyword evidence="1" id="KW-0732">Signal</keyword>
<organism evidence="2 3">
    <name type="scientific">Myxococcus landrumensis</name>
    <dbReference type="NCBI Taxonomy" id="2813577"/>
    <lineage>
        <taxon>Bacteria</taxon>
        <taxon>Pseudomonadati</taxon>
        <taxon>Myxococcota</taxon>
        <taxon>Myxococcia</taxon>
        <taxon>Myxococcales</taxon>
        <taxon>Cystobacterineae</taxon>
        <taxon>Myxococcaceae</taxon>
        <taxon>Myxococcus</taxon>
    </lineage>
</organism>
<name>A0ABX7MWZ7_9BACT</name>
<evidence type="ECO:0008006" key="4">
    <source>
        <dbReference type="Google" id="ProtNLM"/>
    </source>
</evidence>
<sequence length="213" mass="22662">MRHATAVALLLLASVPALAAKREGSCEVRVTGGVQLAFTGKGGTQAAASDHWMSREERRQMFEKLYARAEKDPAKRKAGVEQQMGPGGLMSGPLTVHCITAAGPMAASFSIFAGPKNTLESIPFKPGTYTLVSLEEKPGELGVSLRLKGINYKLSSPGVLVLTRFDGGGVVGTFQFTARTHAAENRAKAVMRNVHVTGSFDLPCLMKSRVCSK</sequence>
<evidence type="ECO:0000313" key="2">
    <source>
        <dbReference type="EMBL" id="QSQ10863.1"/>
    </source>
</evidence>
<protein>
    <recommendedName>
        <fullName evidence="4">Lipoprotein</fullName>
    </recommendedName>
</protein>
<feature type="signal peptide" evidence="1">
    <location>
        <begin position="1"/>
        <end position="19"/>
    </location>
</feature>
<proteinExistence type="predicted"/>
<reference evidence="2 3" key="1">
    <citation type="submission" date="2021-02" db="EMBL/GenBank/DDBJ databases">
        <title>De Novo genome assembly of isolated myxobacteria.</title>
        <authorList>
            <person name="Stevens D.C."/>
        </authorList>
    </citation>
    <scope>NUCLEOTIDE SEQUENCE [LARGE SCALE GENOMIC DNA]</scope>
    <source>
        <strain evidence="2 3">SCHIC003</strain>
    </source>
</reference>
<gene>
    <name evidence="2" type="ORF">JY572_20760</name>
</gene>
<keyword evidence="3" id="KW-1185">Reference proteome</keyword>
<accession>A0ABX7MWZ7</accession>
<evidence type="ECO:0000256" key="1">
    <source>
        <dbReference type="SAM" id="SignalP"/>
    </source>
</evidence>
<evidence type="ECO:0000313" key="3">
    <source>
        <dbReference type="Proteomes" id="UP000663090"/>
    </source>
</evidence>
<dbReference type="RefSeq" id="WP_206712628.1">
    <property type="nucleotide sequence ID" value="NZ_CP071091.1"/>
</dbReference>
<feature type="chain" id="PRO_5045619684" description="Lipoprotein" evidence="1">
    <location>
        <begin position="20"/>
        <end position="213"/>
    </location>
</feature>
<dbReference type="EMBL" id="CP071091">
    <property type="protein sequence ID" value="QSQ10863.1"/>
    <property type="molecule type" value="Genomic_DNA"/>
</dbReference>
<dbReference type="Proteomes" id="UP000663090">
    <property type="component" value="Chromosome"/>
</dbReference>